<evidence type="ECO:0000256" key="1">
    <source>
        <dbReference type="SAM" id="MobiDB-lite"/>
    </source>
</evidence>
<evidence type="ECO:0000313" key="3">
    <source>
        <dbReference type="Proteomes" id="UP000287651"/>
    </source>
</evidence>
<protein>
    <submittedName>
        <fullName evidence="2">Uncharacterized protein</fullName>
    </submittedName>
</protein>
<gene>
    <name evidence="2" type="ORF">B296_00044921</name>
</gene>
<feature type="compositionally biased region" description="Basic and acidic residues" evidence="1">
    <location>
        <begin position="101"/>
        <end position="114"/>
    </location>
</feature>
<feature type="compositionally biased region" description="Low complexity" evidence="1">
    <location>
        <begin position="84"/>
        <end position="100"/>
    </location>
</feature>
<name>A0A444FGW5_ENSVE</name>
<proteinExistence type="predicted"/>
<comment type="caution">
    <text evidence="2">The sequence shown here is derived from an EMBL/GenBank/DDBJ whole genome shotgun (WGS) entry which is preliminary data.</text>
</comment>
<feature type="compositionally biased region" description="Basic and acidic residues" evidence="1">
    <location>
        <begin position="38"/>
        <end position="54"/>
    </location>
</feature>
<dbReference type="EMBL" id="AMZH03007761">
    <property type="protein sequence ID" value="RRT60501.1"/>
    <property type="molecule type" value="Genomic_DNA"/>
</dbReference>
<dbReference type="Proteomes" id="UP000287651">
    <property type="component" value="Unassembled WGS sequence"/>
</dbReference>
<accession>A0A444FGW5</accession>
<dbReference type="AlphaFoldDB" id="A0A444FGW5"/>
<evidence type="ECO:0000313" key="2">
    <source>
        <dbReference type="EMBL" id="RRT60501.1"/>
    </source>
</evidence>
<organism evidence="2 3">
    <name type="scientific">Ensete ventricosum</name>
    <name type="common">Abyssinian banana</name>
    <name type="synonym">Musa ensete</name>
    <dbReference type="NCBI Taxonomy" id="4639"/>
    <lineage>
        <taxon>Eukaryota</taxon>
        <taxon>Viridiplantae</taxon>
        <taxon>Streptophyta</taxon>
        <taxon>Embryophyta</taxon>
        <taxon>Tracheophyta</taxon>
        <taxon>Spermatophyta</taxon>
        <taxon>Magnoliopsida</taxon>
        <taxon>Liliopsida</taxon>
        <taxon>Zingiberales</taxon>
        <taxon>Musaceae</taxon>
        <taxon>Ensete</taxon>
    </lineage>
</organism>
<sequence length="128" mass="13971">MKEGKFDLASGDDIEVPGKNVHEFPLALVAPLRAEHRRDLAERRDRVDGTDLLHSRHCRGRHQDPGRGPPRAPEALRQAEGRRAVAATPAPATTMGTYPAESDRVREVEGERGGGHAGSGAGRRRPRM</sequence>
<reference evidence="2 3" key="1">
    <citation type="journal article" date="2014" name="Agronomy (Basel)">
        <title>A Draft Genome Sequence for Ensete ventricosum, the Drought-Tolerant Tree Against Hunger.</title>
        <authorList>
            <person name="Harrison J."/>
            <person name="Moore K.A."/>
            <person name="Paszkiewicz K."/>
            <person name="Jones T."/>
            <person name="Grant M."/>
            <person name="Ambacheew D."/>
            <person name="Muzemil S."/>
            <person name="Studholme D.J."/>
        </authorList>
    </citation>
    <scope>NUCLEOTIDE SEQUENCE [LARGE SCALE GENOMIC DNA]</scope>
</reference>
<feature type="region of interest" description="Disordered" evidence="1">
    <location>
        <begin position="38"/>
        <end position="128"/>
    </location>
</feature>